<dbReference type="CDD" id="cd02809">
    <property type="entry name" value="alpha_hydroxyacid_oxid_FMN"/>
    <property type="match status" value="1"/>
</dbReference>
<dbReference type="InterPro" id="IPR000262">
    <property type="entry name" value="FMN-dep_DH"/>
</dbReference>
<sequence length="390" mass="42632">MNLNHLLSVADFERSAQALLPRSVFGYVNGGTEDGLTLAANREAFRHVQFRPKGLAGVAQRSQSVTLWGQTWRQPFGIAPMGVTAMCRHRCEQHLAQAAAEAGIPFVLSGFSTLPMEQLRDAGLPFWYQGYIPGDQAVLAPLMQRLRTSGVEVLVVTIDTPIGANRENNQRNGFTIPFQFSNGLFWDGVRHPRWSANVFARTLLTDRAIPRFCNAVADTHGWRITEEPQGGLRQGRDKLDWRHMAWMREQWPGRIVLKGVAHPADAERAHRLGLDGVIVSNHGGRQLDGAQASLDALPSVVAAVPRDFPVMIDGGFRRGSDILKAMALGARLVFLGRPMLYGAAVAGQAGVARVIDILGAEIDRNLGLLGCRDVNALDGEFIVRSGPAPR</sequence>
<dbReference type="GO" id="GO:0010181">
    <property type="term" value="F:FMN binding"/>
    <property type="evidence" value="ECO:0007669"/>
    <property type="project" value="InterPro"/>
</dbReference>
<dbReference type="InterPro" id="IPR008259">
    <property type="entry name" value="FMN_hydac_DH_AS"/>
</dbReference>
<dbReference type="PROSITE" id="PS00557">
    <property type="entry name" value="FMN_HYDROXY_ACID_DH_1"/>
    <property type="match status" value="1"/>
</dbReference>
<keyword evidence="10" id="KW-1185">Reference proteome</keyword>
<keyword evidence="4" id="KW-0560">Oxidoreductase</keyword>
<evidence type="ECO:0000256" key="2">
    <source>
        <dbReference type="ARBA" id="ARBA00022630"/>
    </source>
</evidence>
<dbReference type="InterPro" id="IPR013785">
    <property type="entry name" value="Aldolase_TIM"/>
</dbReference>
<feature type="binding site" evidence="7">
    <location>
        <position position="157"/>
    </location>
    <ligand>
        <name>FMN</name>
        <dbReference type="ChEBI" id="CHEBI:58210"/>
    </ligand>
</feature>
<evidence type="ECO:0000256" key="7">
    <source>
        <dbReference type="PIRSR" id="PIRSR000138-2"/>
    </source>
</evidence>
<evidence type="ECO:0000256" key="5">
    <source>
        <dbReference type="ARBA" id="ARBA00024042"/>
    </source>
</evidence>
<feature type="binding site" evidence="7">
    <location>
        <position position="285"/>
    </location>
    <ligand>
        <name>glyoxylate</name>
        <dbReference type="ChEBI" id="CHEBI:36655"/>
    </ligand>
</feature>
<dbReference type="Gene3D" id="3.20.20.70">
    <property type="entry name" value="Aldolase class I"/>
    <property type="match status" value="1"/>
</dbReference>
<feature type="binding site" evidence="7">
    <location>
        <position position="280"/>
    </location>
    <ligand>
        <name>FMN</name>
        <dbReference type="ChEBI" id="CHEBI:58210"/>
    </ligand>
</feature>
<evidence type="ECO:0000313" key="10">
    <source>
        <dbReference type="Proteomes" id="UP000196138"/>
    </source>
</evidence>
<dbReference type="PROSITE" id="PS51349">
    <property type="entry name" value="FMN_HYDROXY_ACID_DH_2"/>
    <property type="match status" value="1"/>
</dbReference>
<dbReference type="GO" id="GO:0009060">
    <property type="term" value="P:aerobic respiration"/>
    <property type="evidence" value="ECO:0007669"/>
    <property type="project" value="TreeGrafter"/>
</dbReference>
<comment type="cofactor">
    <cofactor evidence="1">
        <name>FMN</name>
        <dbReference type="ChEBI" id="CHEBI:58210"/>
    </cofactor>
</comment>
<feature type="binding site" evidence="7">
    <location>
        <begin position="80"/>
        <end position="82"/>
    </location>
    <ligand>
        <name>FMN</name>
        <dbReference type="ChEBI" id="CHEBI:58210"/>
    </ligand>
</feature>
<evidence type="ECO:0000256" key="1">
    <source>
        <dbReference type="ARBA" id="ARBA00001917"/>
    </source>
</evidence>
<dbReference type="GO" id="GO:0004459">
    <property type="term" value="F:L-lactate dehydrogenase (NAD+) activity"/>
    <property type="evidence" value="ECO:0007669"/>
    <property type="project" value="TreeGrafter"/>
</dbReference>
<dbReference type="OrthoDB" id="9770452at2"/>
<evidence type="ECO:0000256" key="4">
    <source>
        <dbReference type="ARBA" id="ARBA00023002"/>
    </source>
</evidence>
<dbReference type="RefSeq" id="WP_087277598.1">
    <property type="nucleotide sequence ID" value="NZ_CP021455.1"/>
</dbReference>
<dbReference type="PIRSF" id="PIRSF000138">
    <property type="entry name" value="Al-hdrx_acd_dh"/>
    <property type="match status" value="1"/>
</dbReference>
<dbReference type="AlphaFoldDB" id="A0A1Y0EKK6"/>
<feature type="binding site" evidence="7">
    <location>
        <position position="282"/>
    </location>
    <ligand>
        <name>glyoxylate</name>
        <dbReference type="ChEBI" id="CHEBI:36655"/>
    </ligand>
</feature>
<feature type="binding site" evidence="7">
    <location>
        <begin position="336"/>
        <end position="337"/>
    </location>
    <ligand>
        <name>FMN</name>
        <dbReference type="ChEBI" id="CHEBI:58210"/>
    </ligand>
</feature>
<feature type="binding site" evidence="7">
    <location>
        <begin position="313"/>
        <end position="317"/>
    </location>
    <ligand>
        <name>FMN</name>
        <dbReference type="ChEBI" id="CHEBI:58210"/>
    </ligand>
</feature>
<protein>
    <submittedName>
        <fullName evidence="9">Alpha-hydroxy-acid oxidizing enzyme</fullName>
    </submittedName>
</protein>
<feature type="binding site" evidence="7">
    <location>
        <position position="129"/>
    </location>
    <ligand>
        <name>FMN</name>
        <dbReference type="ChEBI" id="CHEBI:58210"/>
    </ligand>
</feature>
<dbReference type="InterPro" id="IPR037396">
    <property type="entry name" value="FMN_HAD"/>
</dbReference>
<feature type="domain" description="FMN hydroxy acid dehydrogenase" evidence="8">
    <location>
        <begin position="1"/>
        <end position="387"/>
    </location>
</feature>
<evidence type="ECO:0000313" key="9">
    <source>
        <dbReference type="EMBL" id="ARU03961.1"/>
    </source>
</evidence>
<dbReference type="PANTHER" id="PTHR10578">
    <property type="entry name" value="S -2-HYDROXY-ACID OXIDASE-RELATED"/>
    <property type="match status" value="1"/>
</dbReference>
<evidence type="ECO:0000256" key="6">
    <source>
        <dbReference type="PIRSR" id="PIRSR000138-1"/>
    </source>
</evidence>
<keyword evidence="2 7" id="KW-0285">Flavoprotein</keyword>
<feature type="binding site" evidence="7">
    <location>
        <position position="131"/>
    </location>
    <ligand>
        <name>glyoxylate</name>
        <dbReference type="ChEBI" id="CHEBI:36655"/>
    </ligand>
</feature>
<feature type="binding site" evidence="7">
    <location>
        <position position="27"/>
    </location>
    <ligand>
        <name>glyoxylate</name>
        <dbReference type="ChEBI" id="CHEBI:36655"/>
    </ligand>
</feature>
<dbReference type="PANTHER" id="PTHR10578:SF107">
    <property type="entry name" value="2-HYDROXYACID OXIDASE 1"/>
    <property type="match status" value="1"/>
</dbReference>
<keyword evidence="3 7" id="KW-0288">FMN</keyword>
<feature type="binding site" evidence="7">
    <location>
        <position position="166"/>
    </location>
    <ligand>
        <name>glyoxylate</name>
        <dbReference type="ChEBI" id="CHEBI:36655"/>
    </ligand>
</feature>
<dbReference type="Pfam" id="PF01070">
    <property type="entry name" value="FMN_dh"/>
    <property type="match status" value="1"/>
</dbReference>
<accession>A0A1Y0EKK6</accession>
<feature type="active site" description="Proton acceptor" evidence="6">
    <location>
        <position position="282"/>
    </location>
</feature>
<organism evidence="9 10">
    <name type="scientific">Comamonas serinivorans</name>
    <dbReference type="NCBI Taxonomy" id="1082851"/>
    <lineage>
        <taxon>Bacteria</taxon>
        <taxon>Pseudomonadati</taxon>
        <taxon>Pseudomonadota</taxon>
        <taxon>Betaproteobacteria</taxon>
        <taxon>Burkholderiales</taxon>
        <taxon>Comamonadaceae</taxon>
        <taxon>Comamonas</taxon>
    </lineage>
</organism>
<comment type="similarity">
    <text evidence="5">Belongs to the FMN-dependent alpha-hydroxy acid dehydrogenase family.</text>
</comment>
<name>A0A1Y0EKK6_9BURK</name>
<dbReference type="EMBL" id="CP021455">
    <property type="protein sequence ID" value="ARU03961.1"/>
    <property type="molecule type" value="Genomic_DNA"/>
</dbReference>
<dbReference type="KEGG" id="cser:CCO03_04090"/>
<reference evidence="9 10" key="1">
    <citation type="submission" date="2017-05" db="EMBL/GenBank/DDBJ databases">
        <authorList>
            <person name="Song R."/>
            <person name="Chenine A.L."/>
            <person name="Ruprecht R.M."/>
        </authorList>
    </citation>
    <scope>NUCLEOTIDE SEQUENCE [LARGE SCALE GENOMIC DNA]</scope>
    <source>
        <strain evidence="9 10">DSM 26136</strain>
    </source>
</reference>
<feature type="binding site" evidence="7">
    <location>
        <position position="258"/>
    </location>
    <ligand>
        <name>FMN</name>
        <dbReference type="ChEBI" id="CHEBI:58210"/>
    </ligand>
</feature>
<evidence type="ECO:0000259" key="8">
    <source>
        <dbReference type="PROSITE" id="PS51349"/>
    </source>
</evidence>
<proteinExistence type="inferred from homology"/>
<dbReference type="Proteomes" id="UP000196138">
    <property type="component" value="Chromosome"/>
</dbReference>
<dbReference type="SUPFAM" id="SSF51395">
    <property type="entry name" value="FMN-linked oxidoreductases"/>
    <property type="match status" value="1"/>
</dbReference>
<feature type="binding site" evidence="7">
    <location>
        <position position="109"/>
    </location>
    <ligand>
        <name>FMN</name>
        <dbReference type="ChEBI" id="CHEBI:58210"/>
    </ligand>
</feature>
<dbReference type="GO" id="GO:0005886">
    <property type="term" value="C:plasma membrane"/>
    <property type="evidence" value="ECO:0007669"/>
    <property type="project" value="TreeGrafter"/>
</dbReference>
<gene>
    <name evidence="9" type="ORF">CCO03_04090</name>
</gene>
<dbReference type="InterPro" id="IPR012133">
    <property type="entry name" value="Alpha-hydoxy_acid_DH_FMN"/>
</dbReference>
<evidence type="ECO:0000256" key="3">
    <source>
        <dbReference type="ARBA" id="ARBA00022643"/>
    </source>
</evidence>